<proteinExistence type="predicted"/>
<gene>
    <name evidence="3" type="ORF">GCM10010446_24010</name>
</gene>
<dbReference type="InterPro" id="IPR020843">
    <property type="entry name" value="ER"/>
</dbReference>
<dbReference type="Gene3D" id="3.90.180.10">
    <property type="entry name" value="Medium-chain alcohol dehydrogenases, catalytic domain"/>
    <property type="match status" value="1"/>
</dbReference>
<dbReference type="PANTHER" id="PTHR11695">
    <property type="entry name" value="ALCOHOL DEHYDROGENASE RELATED"/>
    <property type="match status" value="1"/>
</dbReference>
<dbReference type="Pfam" id="PF13602">
    <property type="entry name" value="ADH_zinc_N_2"/>
    <property type="match status" value="1"/>
</dbReference>
<dbReference type="InterPro" id="IPR011032">
    <property type="entry name" value="GroES-like_sf"/>
</dbReference>
<evidence type="ECO:0000256" key="1">
    <source>
        <dbReference type="ARBA" id="ARBA00023002"/>
    </source>
</evidence>
<protein>
    <submittedName>
        <fullName evidence="3">NADP-dependent oxidoreductase</fullName>
    </submittedName>
</protein>
<sequence length="319" mass="32863">MGHDEAGTPDSGSDMRAMTYSAFGGPEVLAETRQPRPKVGPGEVLVRVRGAAVNPVDWKIMAGGLKGLMEAFFPVIPGWDVAGVVEQVGIDAPEFAVGDEVVAYARKDYVHGGTFAEFVTVPVRALARRPASLTWDQAAGLPLAGLTAYQVLTRLGTGPGDTVLIHGAAGGVGSLGVQIARALGARVVGTASPANHDRLRELGAEPAAYGEGVVERVRALAPDGVDVVADFVGGVLDTTLAVLREGGRHASIADNSVIDAGGQWMWVRPSGADLAELGSLADAGKLTVPVARTFPLEELADAFALSQSGHVHGKVVVTV</sequence>
<reference evidence="3 4" key="1">
    <citation type="journal article" date="2019" name="Int. J. Syst. Evol. Microbiol.">
        <title>The Global Catalogue of Microorganisms (GCM) 10K type strain sequencing project: providing services to taxonomists for standard genome sequencing and annotation.</title>
        <authorList>
            <consortium name="The Broad Institute Genomics Platform"/>
            <consortium name="The Broad Institute Genome Sequencing Center for Infectious Disease"/>
            <person name="Wu L."/>
            <person name="Ma J."/>
        </authorList>
    </citation>
    <scope>NUCLEOTIDE SEQUENCE [LARGE SCALE GENOMIC DNA]</scope>
    <source>
        <strain evidence="3 4">JCM 9088</strain>
    </source>
</reference>
<keyword evidence="4" id="KW-1185">Reference proteome</keyword>
<dbReference type="SMART" id="SM00829">
    <property type="entry name" value="PKS_ER"/>
    <property type="match status" value="1"/>
</dbReference>
<evidence type="ECO:0000313" key="3">
    <source>
        <dbReference type="EMBL" id="GAA2937861.1"/>
    </source>
</evidence>
<dbReference type="Gene3D" id="3.40.50.720">
    <property type="entry name" value="NAD(P)-binding Rossmann-like Domain"/>
    <property type="match status" value="1"/>
</dbReference>
<dbReference type="InterPro" id="IPR050700">
    <property type="entry name" value="YIM1/Zinc_Alcohol_DH_Fams"/>
</dbReference>
<dbReference type="EMBL" id="BAAAUD010000021">
    <property type="protein sequence ID" value="GAA2937861.1"/>
    <property type="molecule type" value="Genomic_DNA"/>
</dbReference>
<dbReference type="SUPFAM" id="SSF50129">
    <property type="entry name" value="GroES-like"/>
    <property type="match status" value="1"/>
</dbReference>
<dbReference type="SUPFAM" id="SSF51735">
    <property type="entry name" value="NAD(P)-binding Rossmann-fold domains"/>
    <property type="match status" value="1"/>
</dbReference>
<evidence type="ECO:0000259" key="2">
    <source>
        <dbReference type="SMART" id="SM00829"/>
    </source>
</evidence>
<dbReference type="Proteomes" id="UP001500403">
    <property type="component" value="Unassembled WGS sequence"/>
</dbReference>
<dbReference type="PROSITE" id="PS01162">
    <property type="entry name" value="QOR_ZETA_CRYSTAL"/>
    <property type="match status" value="1"/>
</dbReference>
<organism evidence="3 4">
    <name type="scientific">Streptomyces enissocaesilis</name>
    <dbReference type="NCBI Taxonomy" id="332589"/>
    <lineage>
        <taxon>Bacteria</taxon>
        <taxon>Bacillati</taxon>
        <taxon>Actinomycetota</taxon>
        <taxon>Actinomycetes</taxon>
        <taxon>Kitasatosporales</taxon>
        <taxon>Streptomycetaceae</taxon>
        <taxon>Streptomyces</taxon>
        <taxon>Streptomyces rochei group</taxon>
    </lineage>
</organism>
<dbReference type="InterPro" id="IPR036291">
    <property type="entry name" value="NAD(P)-bd_dom_sf"/>
</dbReference>
<accession>A0ABN3X685</accession>
<comment type="caution">
    <text evidence="3">The sequence shown here is derived from an EMBL/GenBank/DDBJ whole genome shotgun (WGS) entry which is preliminary data.</text>
</comment>
<dbReference type="Pfam" id="PF08240">
    <property type="entry name" value="ADH_N"/>
    <property type="match status" value="1"/>
</dbReference>
<dbReference type="InterPro" id="IPR013154">
    <property type="entry name" value="ADH-like_N"/>
</dbReference>
<dbReference type="PANTHER" id="PTHR11695:SF294">
    <property type="entry name" value="RETICULON-4-INTERACTING PROTEIN 1, MITOCHONDRIAL"/>
    <property type="match status" value="1"/>
</dbReference>
<feature type="domain" description="Enoyl reductase (ER)" evidence="2">
    <location>
        <begin position="24"/>
        <end position="317"/>
    </location>
</feature>
<dbReference type="CDD" id="cd05289">
    <property type="entry name" value="MDR_like_2"/>
    <property type="match status" value="1"/>
</dbReference>
<keyword evidence="1" id="KW-0560">Oxidoreductase</keyword>
<evidence type="ECO:0000313" key="4">
    <source>
        <dbReference type="Proteomes" id="UP001500403"/>
    </source>
</evidence>
<name>A0ABN3X685_9ACTN</name>
<dbReference type="InterPro" id="IPR002364">
    <property type="entry name" value="Quin_OxRdtase/zeta-crystal_CS"/>
</dbReference>